<dbReference type="AlphaFoldDB" id="A0A1U7NSJ7"/>
<reference evidence="1 2" key="1">
    <citation type="submission" date="2017-01" db="EMBL/GenBank/DDBJ databases">
        <title>Genome Analysis of Deinococcus marmoris KOPRI26562.</title>
        <authorList>
            <person name="Kim J.H."/>
            <person name="Oh H.-M."/>
        </authorList>
    </citation>
    <scope>NUCLEOTIDE SEQUENCE [LARGE SCALE GENOMIC DNA]</scope>
    <source>
        <strain evidence="1 2">KOPRI26562</strain>
    </source>
</reference>
<gene>
    <name evidence="1" type="ORF">BOO71_0013450</name>
</gene>
<sequence length="478" mass="51193">MQNRITHGVRMDITDDETFGSNEHASVSRGGTLVLDASRPELTELTIGKCGGEVRVELRVTYRQAAGGAVSVSGRALLYEGTSENTTDLDGRASFDGMVASGASRQFNVRVRNTDEGGDFADIRVDVNNLALSENDPCPNIDAKAAALGASFTGNAVSGCEAVRGGHRRRFQNADISYSPSTGAHELHGEIRRKYDSRGGPDSDLALPVTDETATPDGVGRYNHCSGNGSIYWHPRTGPMEVRGGIRARWAQTGWERGAYGYPTSDELNIGQNPWQWYSDFQNGVIFFEGSGVVEPATASLSGAQVLAAFAAAFRRRTADDPRVEIDSVVVIGVSDTAYDFTRSGNRVVTYRVAGEISSGHWYIPDPNFEVTIPVQFTASPPPDARREVALSARQAGVIGIHVDNFAGLGIHDVANALHDKLAAIFNRPIALGSVPAIAGLLSFKVMKDGGLTLYFRPDVAGRFAAGAAQTMLNDIRI</sequence>
<keyword evidence="2" id="KW-1185">Reference proteome</keyword>
<dbReference type="InterPro" id="IPR013207">
    <property type="entry name" value="LGFP"/>
</dbReference>
<dbReference type="Pfam" id="PF08310">
    <property type="entry name" value="LGFP"/>
    <property type="match status" value="2"/>
</dbReference>
<dbReference type="Proteomes" id="UP000186607">
    <property type="component" value="Unassembled WGS sequence"/>
</dbReference>
<comment type="caution">
    <text evidence="1">The sequence shown here is derived from an EMBL/GenBank/DDBJ whole genome shotgun (WGS) entry which is preliminary data.</text>
</comment>
<evidence type="ECO:0000313" key="1">
    <source>
        <dbReference type="EMBL" id="OLV15899.1"/>
    </source>
</evidence>
<evidence type="ECO:0000313" key="2">
    <source>
        <dbReference type="Proteomes" id="UP000186607"/>
    </source>
</evidence>
<dbReference type="EMBL" id="MSTI01000158">
    <property type="protein sequence ID" value="OLV15899.1"/>
    <property type="molecule type" value="Genomic_DNA"/>
</dbReference>
<dbReference type="STRING" id="249408.BOO71_0013450"/>
<protein>
    <submittedName>
        <fullName evidence="1">Sporulation protein</fullName>
    </submittedName>
</protein>
<organism evidence="1 2">
    <name type="scientific">Deinococcus marmoris</name>
    <dbReference type="NCBI Taxonomy" id="249408"/>
    <lineage>
        <taxon>Bacteria</taxon>
        <taxon>Thermotogati</taxon>
        <taxon>Deinococcota</taxon>
        <taxon>Deinococci</taxon>
        <taxon>Deinococcales</taxon>
        <taxon>Deinococcaceae</taxon>
        <taxon>Deinococcus</taxon>
    </lineage>
</organism>
<dbReference type="eggNOG" id="COG5479">
    <property type="taxonomic scope" value="Bacteria"/>
</dbReference>
<dbReference type="RefSeq" id="WP_075836503.1">
    <property type="nucleotide sequence ID" value="NZ_MSTI01000158.1"/>
</dbReference>
<accession>A0A1U7NSJ7</accession>
<name>A0A1U7NSJ7_9DEIO</name>
<proteinExistence type="predicted"/>